<dbReference type="RefSeq" id="WP_193677037.1">
    <property type="nucleotide sequence ID" value="NZ_JADDIV010000003.1"/>
</dbReference>
<evidence type="ECO:0000256" key="2">
    <source>
        <dbReference type="ARBA" id="ARBA00012729"/>
    </source>
</evidence>
<comment type="similarity">
    <text evidence="6">Belongs to the glycosyl hydrolase 18 family.</text>
</comment>
<keyword evidence="4 5" id="KW-0326">Glycosidase</keyword>
<dbReference type="Gene3D" id="3.20.20.80">
    <property type="entry name" value="Glycosidases"/>
    <property type="match status" value="1"/>
</dbReference>
<reference evidence="9 10" key="1">
    <citation type="submission" date="2020-10" db="EMBL/GenBank/DDBJ databases">
        <title>Ramlibacter sp. HM2 16S ribosomal RNA gene Genome sequencing and assembly.</title>
        <authorList>
            <person name="Kang M."/>
        </authorList>
    </citation>
    <scope>NUCLEOTIDE SEQUENCE [LARGE SCALE GENOMIC DNA]</scope>
    <source>
        <strain evidence="9 10">HM2</strain>
    </source>
</reference>
<dbReference type="GO" id="GO:0016787">
    <property type="term" value="F:hydrolase activity"/>
    <property type="evidence" value="ECO:0007669"/>
    <property type="project" value="UniProtKB-KW"/>
</dbReference>
<dbReference type="SMART" id="SM00636">
    <property type="entry name" value="Glyco_18"/>
    <property type="match status" value="1"/>
</dbReference>
<sequence length="547" mass="56727">MKIRMGVLAAVALVLSACGGGGGGANGGSGAPLPGTQAAVGIAIVPGDVTVTPGGAQGFTCAVNGTDNTQCTWKVQEGSAGGNISAGGNYTAPAADGTFHVIATAVADPARTATATVRVSATATRQPWVTGYYAGWYWPSSSPADVDMSAMTHFVFGRVAPGSGTLHGNPGDVMPGAGSAHRAGEQGAPDPARSVEDYLVRRAHAAGTRALLMVGGAGDGAGFLRSTADGVRPTFVRNLVDYAIAHDYDGIDMDWEDELGANSLGLPAAETYRRLLALMRDLRIEANTRARYQSPNAPFILTFPGYAKNLNINQVQPWEVEVASLSDQFNLMSYGIGTASDAQGWHSWFTSPISGKYGNAPVDLASSIDAFVAKGVPRGKLGIGMGFYGIYYGNPAEMDPTAPPLVTGPRQELRGARLEADDNALAYNVLVELGYLDHGTYAYDTEAQAAYRTYTGPAYPRGFRPAIAPHDGRSAAGFLSYENGQSIAAKGAWVRNPQTAVGGAIVWTINYGYLQGNGPHGSGGSNPLLAAVKCSFLQRGCPAPATP</sequence>
<dbReference type="Proteomes" id="UP000806285">
    <property type="component" value="Unassembled WGS sequence"/>
</dbReference>
<dbReference type="EC" id="3.2.1.14" evidence="2"/>
<evidence type="ECO:0000313" key="10">
    <source>
        <dbReference type="Proteomes" id="UP000806285"/>
    </source>
</evidence>
<dbReference type="PANTHER" id="PTHR11177:SF317">
    <property type="entry name" value="CHITINASE 12-RELATED"/>
    <property type="match status" value="1"/>
</dbReference>
<feature type="domain" description="GH18" evidence="8">
    <location>
        <begin position="127"/>
        <end position="539"/>
    </location>
</feature>
<evidence type="ECO:0000256" key="6">
    <source>
        <dbReference type="RuleBase" id="RU004453"/>
    </source>
</evidence>
<comment type="caution">
    <text evidence="9">The sequence shown here is derived from an EMBL/GenBank/DDBJ whole genome shotgun (WGS) entry which is preliminary data.</text>
</comment>
<dbReference type="EMBL" id="JADDIV010000003">
    <property type="protein sequence ID" value="MBE7368447.1"/>
    <property type="molecule type" value="Genomic_DNA"/>
</dbReference>
<evidence type="ECO:0000313" key="9">
    <source>
        <dbReference type="EMBL" id="MBE7368447.1"/>
    </source>
</evidence>
<keyword evidence="7" id="KW-0732">Signal</keyword>
<dbReference type="InterPro" id="IPR011583">
    <property type="entry name" value="Chitinase_II/V-like_cat"/>
</dbReference>
<dbReference type="Pfam" id="PF00704">
    <property type="entry name" value="Glyco_hydro_18"/>
    <property type="match status" value="1"/>
</dbReference>
<dbReference type="InterPro" id="IPR050314">
    <property type="entry name" value="Glycosyl_Hydrlase_18"/>
</dbReference>
<feature type="chain" id="PRO_5046700263" description="chitinase" evidence="7">
    <location>
        <begin position="20"/>
        <end position="547"/>
    </location>
</feature>
<name>A0ABR9S609_9BURK</name>
<evidence type="ECO:0000256" key="7">
    <source>
        <dbReference type="SAM" id="SignalP"/>
    </source>
</evidence>
<evidence type="ECO:0000256" key="3">
    <source>
        <dbReference type="ARBA" id="ARBA00022801"/>
    </source>
</evidence>
<evidence type="ECO:0000259" key="8">
    <source>
        <dbReference type="PROSITE" id="PS51910"/>
    </source>
</evidence>
<dbReference type="SUPFAM" id="SSF51445">
    <property type="entry name" value="(Trans)glycosidases"/>
    <property type="match status" value="1"/>
</dbReference>
<dbReference type="CDD" id="cd00598">
    <property type="entry name" value="GH18_chitinase-like"/>
    <property type="match status" value="1"/>
</dbReference>
<evidence type="ECO:0000256" key="5">
    <source>
        <dbReference type="RuleBase" id="RU000489"/>
    </source>
</evidence>
<evidence type="ECO:0000256" key="1">
    <source>
        <dbReference type="ARBA" id="ARBA00000822"/>
    </source>
</evidence>
<evidence type="ECO:0000256" key="4">
    <source>
        <dbReference type="ARBA" id="ARBA00023295"/>
    </source>
</evidence>
<dbReference type="InterPro" id="IPR001223">
    <property type="entry name" value="Glyco_hydro18_cat"/>
</dbReference>
<dbReference type="PROSITE" id="PS51257">
    <property type="entry name" value="PROKAR_LIPOPROTEIN"/>
    <property type="match status" value="1"/>
</dbReference>
<dbReference type="InterPro" id="IPR001579">
    <property type="entry name" value="Glyco_hydro_18_chit_AS"/>
</dbReference>
<gene>
    <name evidence="9" type="ORF">IM787_12885</name>
</gene>
<accession>A0ABR9S609</accession>
<keyword evidence="3 5" id="KW-0378">Hydrolase</keyword>
<dbReference type="PROSITE" id="PS51910">
    <property type="entry name" value="GH18_2"/>
    <property type="match status" value="1"/>
</dbReference>
<dbReference type="InterPro" id="IPR017853">
    <property type="entry name" value="GH"/>
</dbReference>
<feature type="signal peptide" evidence="7">
    <location>
        <begin position="1"/>
        <end position="19"/>
    </location>
</feature>
<comment type="catalytic activity">
    <reaction evidence="1">
        <text>Random endo-hydrolysis of N-acetyl-beta-D-glucosaminide (1-&gt;4)-beta-linkages in chitin and chitodextrins.</text>
        <dbReference type="EC" id="3.2.1.14"/>
    </reaction>
</comment>
<organism evidence="9 10">
    <name type="scientific">Ramlibacter pallidus</name>
    <dbReference type="NCBI Taxonomy" id="2780087"/>
    <lineage>
        <taxon>Bacteria</taxon>
        <taxon>Pseudomonadati</taxon>
        <taxon>Pseudomonadota</taxon>
        <taxon>Betaproteobacteria</taxon>
        <taxon>Burkholderiales</taxon>
        <taxon>Comamonadaceae</taxon>
        <taxon>Ramlibacter</taxon>
    </lineage>
</organism>
<keyword evidence="10" id="KW-1185">Reference proteome</keyword>
<dbReference type="PANTHER" id="PTHR11177">
    <property type="entry name" value="CHITINASE"/>
    <property type="match status" value="1"/>
</dbReference>
<proteinExistence type="inferred from homology"/>
<protein>
    <recommendedName>
        <fullName evidence="2">chitinase</fullName>
        <ecNumber evidence="2">3.2.1.14</ecNumber>
    </recommendedName>
</protein>
<dbReference type="PROSITE" id="PS01095">
    <property type="entry name" value="GH18_1"/>
    <property type="match status" value="1"/>
</dbReference>